<dbReference type="Proteomes" id="UP000887159">
    <property type="component" value="Unassembled WGS sequence"/>
</dbReference>
<accession>A0A8X6S1W2</accession>
<organism evidence="1 2">
    <name type="scientific">Trichonephila clavipes</name>
    <name type="common">Golden silk orbweaver</name>
    <name type="synonym">Nephila clavipes</name>
    <dbReference type="NCBI Taxonomy" id="2585209"/>
    <lineage>
        <taxon>Eukaryota</taxon>
        <taxon>Metazoa</taxon>
        <taxon>Ecdysozoa</taxon>
        <taxon>Arthropoda</taxon>
        <taxon>Chelicerata</taxon>
        <taxon>Arachnida</taxon>
        <taxon>Araneae</taxon>
        <taxon>Araneomorphae</taxon>
        <taxon>Entelegynae</taxon>
        <taxon>Araneoidea</taxon>
        <taxon>Nephilidae</taxon>
        <taxon>Trichonephila</taxon>
    </lineage>
</organism>
<dbReference type="AlphaFoldDB" id="A0A8X6S1W2"/>
<comment type="caution">
    <text evidence="1">The sequence shown here is derived from an EMBL/GenBank/DDBJ whole genome shotgun (WGS) entry which is preliminary data.</text>
</comment>
<reference evidence="1" key="1">
    <citation type="submission" date="2020-08" db="EMBL/GenBank/DDBJ databases">
        <title>Multicomponent nature underlies the extraordinary mechanical properties of spider dragline silk.</title>
        <authorList>
            <person name="Kono N."/>
            <person name="Nakamura H."/>
            <person name="Mori M."/>
            <person name="Yoshida Y."/>
            <person name="Ohtoshi R."/>
            <person name="Malay A.D."/>
            <person name="Moran D.A.P."/>
            <person name="Tomita M."/>
            <person name="Numata K."/>
            <person name="Arakawa K."/>
        </authorList>
    </citation>
    <scope>NUCLEOTIDE SEQUENCE</scope>
</reference>
<keyword evidence="2" id="KW-1185">Reference proteome</keyword>
<sequence>MNKSHNIAPIPVLDFYHNSLHHKQDKCRMLHFAGSVAMRFAPTPSLRPPLTTLFLSRIQTCTCRPSCSIVTSSAVSAGCFQSCSWTQLLQK</sequence>
<evidence type="ECO:0000313" key="2">
    <source>
        <dbReference type="Proteomes" id="UP000887159"/>
    </source>
</evidence>
<dbReference type="EMBL" id="BMAU01021227">
    <property type="protein sequence ID" value="GFY01407.1"/>
    <property type="molecule type" value="Genomic_DNA"/>
</dbReference>
<evidence type="ECO:0000313" key="1">
    <source>
        <dbReference type="EMBL" id="GFY01407.1"/>
    </source>
</evidence>
<name>A0A8X6S1W2_TRICX</name>
<gene>
    <name evidence="1" type="ORF">TNCV_850151</name>
</gene>
<proteinExistence type="predicted"/>
<protein>
    <submittedName>
        <fullName evidence="1">Uncharacterized protein</fullName>
    </submittedName>
</protein>